<evidence type="ECO:0000256" key="1">
    <source>
        <dbReference type="SAM" id="SignalP"/>
    </source>
</evidence>
<dbReference type="AlphaFoldDB" id="A0A951US38"/>
<name>A0A951US38_9CYAN</name>
<evidence type="ECO:0000313" key="3">
    <source>
        <dbReference type="Proteomes" id="UP000729701"/>
    </source>
</evidence>
<keyword evidence="1" id="KW-0732">Signal</keyword>
<gene>
    <name evidence="2" type="ORF">KME60_13005</name>
</gene>
<feature type="signal peptide" evidence="1">
    <location>
        <begin position="1"/>
        <end position="30"/>
    </location>
</feature>
<dbReference type="Proteomes" id="UP000729701">
    <property type="component" value="Unassembled WGS sequence"/>
</dbReference>
<dbReference type="EMBL" id="JAHHGZ010000012">
    <property type="protein sequence ID" value="MBW4668308.1"/>
    <property type="molecule type" value="Genomic_DNA"/>
</dbReference>
<reference evidence="2" key="1">
    <citation type="submission" date="2021-05" db="EMBL/GenBank/DDBJ databases">
        <authorList>
            <person name="Pietrasiak N."/>
            <person name="Ward R."/>
            <person name="Stajich J.E."/>
            <person name="Kurbessoian T."/>
        </authorList>
    </citation>
    <scope>NUCLEOTIDE SEQUENCE</scope>
    <source>
        <strain evidence="2">GSE-NOS-MK-12-04C</strain>
    </source>
</reference>
<comment type="caution">
    <text evidence="2">The sequence shown here is derived from an EMBL/GenBank/DDBJ whole genome shotgun (WGS) entry which is preliminary data.</text>
</comment>
<reference evidence="2" key="2">
    <citation type="journal article" date="2022" name="Microbiol. Resour. Announc.">
        <title>Metagenome Sequencing to Explore Phylogenomics of Terrestrial Cyanobacteria.</title>
        <authorList>
            <person name="Ward R.D."/>
            <person name="Stajich J.E."/>
            <person name="Johansen J.R."/>
            <person name="Huntemann M."/>
            <person name="Clum A."/>
            <person name="Foster B."/>
            <person name="Foster B."/>
            <person name="Roux S."/>
            <person name="Palaniappan K."/>
            <person name="Varghese N."/>
            <person name="Mukherjee S."/>
            <person name="Reddy T.B.K."/>
            <person name="Daum C."/>
            <person name="Copeland A."/>
            <person name="Chen I.A."/>
            <person name="Ivanova N.N."/>
            <person name="Kyrpides N.C."/>
            <person name="Shapiro N."/>
            <person name="Eloe-Fadrosh E.A."/>
            <person name="Pietrasiak N."/>
        </authorList>
    </citation>
    <scope>NUCLEOTIDE SEQUENCE</scope>
    <source>
        <strain evidence="2">GSE-NOS-MK-12-04C</strain>
    </source>
</reference>
<organism evidence="2 3">
    <name type="scientific">Cyanomargarita calcarea GSE-NOS-MK-12-04C</name>
    <dbReference type="NCBI Taxonomy" id="2839659"/>
    <lineage>
        <taxon>Bacteria</taxon>
        <taxon>Bacillati</taxon>
        <taxon>Cyanobacteriota</taxon>
        <taxon>Cyanophyceae</taxon>
        <taxon>Nostocales</taxon>
        <taxon>Cyanomargaritaceae</taxon>
        <taxon>Cyanomargarita</taxon>
    </lineage>
</organism>
<accession>A0A951US38</accession>
<proteinExistence type="predicted"/>
<feature type="chain" id="PRO_5037107183" evidence="1">
    <location>
        <begin position="31"/>
        <end position="129"/>
    </location>
</feature>
<protein>
    <submittedName>
        <fullName evidence="2">Uncharacterized protein</fullName>
    </submittedName>
</protein>
<evidence type="ECO:0000313" key="2">
    <source>
        <dbReference type="EMBL" id="MBW4668308.1"/>
    </source>
</evidence>
<sequence length="129" mass="14519">MFKIKPLLFNCLGVASVLALMGVNNTPASAQQTIIIQRGSSYGVSQPPVVGNFIYGSPIATPMPVNPMTGLMPTRSDYYYPHMRRAVERSRLVNPNIPYLIIINPTVVNNSQYRRPLRQRSRVFITNPW</sequence>